<dbReference type="SMART" id="SM01318">
    <property type="entry name" value="SVWC"/>
    <property type="match status" value="1"/>
</dbReference>
<feature type="domain" description="Single" evidence="4">
    <location>
        <begin position="41"/>
        <end position="106"/>
    </location>
</feature>
<dbReference type="PANTHER" id="PTHR39957:SF1">
    <property type="entry name" value="AT09846P1-RELATED"/>
    <property type="match status" value="1"/>
</dbReference>
<keyword evidence="2" id="KW-0964">Secreted</keyword>
<dbReference type="EMBL" id="JARGDH010000005">
    <property type="protein sequence ID" value="KAL0268661.1"/>
    <property type="molecule type" value="Genomic_DNA"/>
</dbReference>
<dbReference type="InterPro" id="IPR053308">
    <property type="entry name" value="Vago-like"/>
</dbReference>
<keyword evidence="3" id="KW-0732">Signal</keyword>
<name>A0AAW2HGM2_9NEOP</name>
<gene>
    <name evidence="5" type="ORF">PYX00_010507</name>
</gene>
<evidence type="ECO:0000313" key="5">
    <source>
        <dbReference type="EMBL" id="KAL0268661.1"/>
    </source>
</evidence>
<dbReference type="AlphaFoldDB" id="A0AAW2HGM2"/>
<dbReference type="Pfam" id="PF15430">
    <property type="entry name" value="SVWC"/>
    <property type="match status" value="1"/>
</dbReference>
<evidence type="ECO:0000256" key="2">
    <source>
        <dbReference type="ARBA" id="ARBA00022525"/>
    </source>
</evidence>
<accession>A0AAW2HGM2</accession>
<evidence type="ECO:0000256" key="3">
    <source>
        <dbReference type="SAM" id="SignalP"/>
    </source>
</evidence>
<organism evidence="5">
    <name type="scientific">Menopon gallinae</name>
    <name type="common">poultry shaft louse</name>
    <dbReference type="NCBI Taxonomy" id="328185"/>
    <lineage>
        <taxon>Eukaryota</taxon>
        <taxon>Metazoa</taxon>
        <taxon>Ecdysozoa</taxon>
        <taxon>Arthropoda</taxon>
        <taxon>Hexapoda</taxon>
        <taxon>Insecta</taxon>
        <taxon>Pterygota</taxon>
        <taxon>Neoptera</taxon>
        <taxon>Paraneoptera</taxon>
        <taxon>Psocodea</taxon>
        <taxon>Troctomorpha</taxon>
        <taxon>Phthiraptera</taxon>
        <taxon>Amblycera</taxon>
        <taxon>Menoponidae</taxon>
        <taxon>Menopon</taxon>
    </lineage>
</organism>
<dbReference type="InterPro" id="IPR029277">
    <property type="entry name" value="SVWC_dom"/>
</dbReference>
<protein>
    <recommendedName>
        <fullName evidence="4">Single domain-containing protein</fullName>
    </recommendedName>
</protein>
<comment type="subcellular location">
    <subcellularLocation>
        <location evidence="1">Secreted</location>
    </subcellularLocation>
</comment>
<dbReference type="GO" id="GO:0005576">
    <property type="term" value="C:extracellular region"/>
    <property type="evidence" value="ECO:0007669"/>
    <property type="project" value="UniProtKB-SubCell"/>
</dbReference>
<feature type="chain" id="PRO_5043576307" description="Single domain-containing protein" evidence="3">
    <location>
        <begin position="19"/>
        <end position="110"/>
    </location>
</feature>
<evidence type="ECO:0000259" key="4">
    <source>
        <dbReference type="SMART" id="SM01318"/>
    </source>
</evidence>
<evidence type="ECO:0000256" key="1">
    <source>
        <dbReference type="ARBA" id="ARBA00004613"/>
    </source>
</evidence>
<proteinExistence type="predicted"/>
<comment type="caution">
    <text evidence="5">The sequence shown here is derived from an EMBL/GenBank/DDBJ whole genome shotgun (WGS) entry which is preliminary data.</text>
</comment>
<reference evidence="5" key="1">
    <citation type="journal article" date="2024" name="Gigascience">
        <title>Chromosome-level genome of the poultry shaft louse Menopon gallinae provides insight into the host-switching and adaptive evolution of parasitic lice.</title>
        <authorList>
            <person name="Xu Y."/>
            <person name="Ma L."/>
            <person name="Liu S."/>
            <person name="Liang Y."/>
            <person name="Liu Q."/>
            <person name="He Z."/>
            <person name="Tian L."/>
            <person name="Duan Y."/>
            <person name="Cai W."/>
            <person name="Li H."/>
            <person name="Song F."/>
        </authorList>
    </citation>
    <scope>NUCLEOTIDE SEQUENCE</scope>
    <source>
        <strain evidence="5">Cailab_2023a</strain>
    </source>
</reference>
<sequence>MKSLFLLICLCVLSAECAQQIFLQDENPSHPRKCYNEWEKKYYGVGEEMKRKENSCVKRICSGLVEDTKMQITETSCGFVKAEGQCRKQEGDLKKKYPECCPHVVCPNMG</sequence>
<feature type="signal peptide" evidence="3">
    <location>
        <begin position="1"/>
        <end position="18"/>
    </location>
</feature>
<dbReference type="PANTHER" id="PTHR39957">
    <property type="entry name" value="AT09846P1-RELATED"/>
    <property type="match status" value="1"/>
</dbReference>